<dbReference type="Proteomes" id="UP000244240">
    <property type="component" value="Unassembled WGS sequence"/>
</dbReference>
<dbReference type="OrthoDB" id="2989047at2"/>
<comment type="caution">
    <text evidence="1">The sequence shown here is derived from an EMBL/GenBank/DDBJ whole genome shotgun (WGS) entry which is preliminary data.</text>
</comment>
<keyword evidence="2" id="KW-1185">Reference proteome</keyword>
<sequence>MRYKRRCMMVTAYAPTDLKLKEANALFNQYIANRERGHCVFHDHFLHQPGGVAFFEVSREEQEKKVKNAAELPGWRLEIQPLIHSRSAAGFVAQLHYTSENYFDIPLSSLTERIDRAKMENRSPFQA</sequence>
<evidence type="ECO:0000313" key="1">
    <source>
        <dbReference type="EMBL" id="PTX61779.1"/>
    </source>
</evidence>
<organism evidence="1 2">
    <name type="scientific">Melghirimyces profundicolus</name>
    <dbReference type="NCBI Taxonomy" id="1242148"/>
    <lineage>
        <taxon>Bacteria</taxon>
        <taxon>Bacillati</taxon>
        <taxon>Bacillota</taxon>
        <taxon>Bacilli</taxon>
        <taxon>Bacillales</taxon>
        <taxon>Thermoactinomycetaceae</taxon>
        <taxon>Melghirimyces</taxon>
    </lineage>
</organism>
<name>A0A2T6C0D5_9BACL</name>
<gene>
    <name evidence="1" type="ORF">C8P63_10631</name>
</gene>
<proteinExistence type="predicted"/>
<accession>A0A2T6C0D5</accession>
<evidence type="ECO:0000313" key="2">
    <source>
        <dbReference type="Proteomes" id="UP000244240"/>
    </source>
</evidence>
<dbReference type="AlphaFoldDB" id="A0A2T6C0D5"/>
<dbReference type="RefSeq" id="WP_146172122.1">
    <property type="nucleotide sequence ID" value="NZ_QBKR01000006.1"/>
</dbReference>
<protein>
    <submittedName>
        <fullName evidence="1">Uncharacterized protein</fullName>
    </submittedName>
</protein>
<reference evidence="1 2" key="1">
    <citation type="submission" date="2018-04" db="EMBL/GenBank/DDBJ databases">
        <title>Genomic Encyclopedia of Archaeal and Bacterial Type Strains, Phase II (KMG-II): from individual species to whole genera.</title>
        <authorList>
            <person name="Goeker M."/>
        </authorList>
    </citation>
    <scope>NUCLEOTIDE SEQUENCE [LARGE SCALE GENOMIC DNA]</scope>
    <source>
        <strain evidence="1 2">DSM 45787</strain>
    </source>
</reference>
<dbReference type="EMBL" id="QBKR01000006">
    <property type="protein sequence ID" value="PTX61779.1"/>
    <property type="molecule type" value="Genomic_DNA"/>
</dbReference>